<dbReference type="GO" id="GO:0005506">
    <property type="term" value="F:iron ion binding"/>
    <property type="evidence" value="ECO:0007669"/>
    <property type="project" value="InterPro"/>
</dbReference>
<keyword evidence="6" id="KW-0411">Iron-sulfur</keyword>
<dbReference type="InterPro" id="IPR017941">
    <property type="entry name" value="Rieske_2Fe-2S"/>
</dbReference>
<evidence type="ECO:0000259" key="7">
    <source>
        <dbReference type="PROSITE" id="PS51296"/>
    </source>
</evidence>
<evidence type="ECO:0000256" key="4">
    <source>
        <dbReference type="ARBA" id="ARBA00023002"/>
    </source>
</evidence>
<evidence type="ECO:0000256" key="3">
    <source>
        <dbReference type="ARBA" id="ARBA00022723"/>
    </source>
</evidence>
<keyword evidence="2" id="KW-0001">2Fe-2S</keyword>
<dbReference type="PANTHER" id="PTHR43756:SF5">
    <property type="entry name" value="CHOLINE MONOOXYGENASE, CHLOROPLASTIC"/>
    <property type="match status" value="1"/>
</dbReference>
<dbReference type="GO" id="GO:0051537">
    <property type="term" value="F:2 iron, 2 sulfur cluster binding"/>
    <property type="evidence" value="ECO:0007669"/>
    <property type="project" value="UniProtKB-KW"/>
</dbReference>
<dbReference type="InterPro" id="IPR036922">
    <property type="entry name" value="Rieske_2Fe-2S_sf"/>
</dbReference>
<dbReference type="RefSeq" id="WP_312873763.1">
    <property type="nucleotide sequence ID" value="NZ_JACHMG010000001.1"/>
</dbReference>
<evidence type="ECO:0000313" key="8">
    <source>
        <dbReference type="EMBL" id="MBB4683901.1"/>
    </source>
</evidence>
<proteinExistence type="predicted"/>
<gene>
    <name evidence="8" type="ORF">BJY18_001386</name>
</gene>
<evidence type="ECO:0000256" key="1">
    <source>
        <dbReference type="ARBA" id="ARBA00001962"/>
    </source>
</evidence>
<dbReference type="Gene3D" id="3.90.380.10">
    <property type="entry name" value="Naphthalene 1,2-dioxygenase Alpha Subunit, Chain A, domain 1"/>
    <property type="match status" value="1"/>
</dbReference>
<reference evidence="8 9" key="1">
    <citation type="submission" date="2020-08" db="EMBL/GenBank/DDBJ databases">
        <title>Sequencing the genomes of 1000 actinobacteria strains.</title>
        <authorList>
            <person name="Klenk H.-P."/>
        </authorList>
    </citation>
    <scope>NUCLEOTIDE SEQUENCE [LARGE SCALE GENOMIC DNA]</scope>
    <source>
        <strain evidence="8 9">DSM 45859</strain>
    </source>
</reference>
<comment type="caution">
    <text evidence="8">The sequence shown here is derived from an EMBL/GenBank/DDBJ whole genome shotgun (WGS) entry which is preliminary data.</text>
</comment>
<evidence type="ECO:0000256" key="2">
    <source>
        <dbReference type="ARBA" id="ARBA00022714"/>
    </source>
</evidence>
<feature type="domain" description="Rieske" evidence="7">
    <location>
        <begin position="50"/>
        <end position="156"/>
    </location>
</feature>
<protein>
    <submittedName>
        <fullName evidence="8">Rieske 2Fe-2S family protein</fullName>
    </submittedName>
</protein>
<sequence length="422" mass="46964">MTALAEPASERRDTAGLVARRLPGHALEAPFYVSDEFLALDLAAVFSRHWIFVATEAEVPEAGDYVTIDVGPYSVIVLRDDDEQVRALHNVCRHRGSRILHDAAGSVGNLVCGYHQWTYSTDGTLMHAGQQAPGFDKSCFGLKQVAVRSVEGLIFVCLAADPPADFDDVAARITPYLAPHQLRTTKVAAQEDLIEHANWKLVMENNRECYHCEAGHPELTCTFFPTYGYADDEIPKRLLPAHSRYLEATSELERECDARGFPYALISELSGRPTGFRVRREALDGAGESYTRDGRAASRILLGDLDTPRMGRLSLHFQPNSWFHFLGDHIVTFSVLPLAADRTLVRTTWLVHADAVEGVDYDPATLTEVWHQTNAQDGAFVARAQAGVRDPAYSPGPYAPTETDVEEFVAWYIERLKEYANR</sequence>
<dbReference type="EMBL" id="JACHMG010000001">
    <property type="protein sequence ID" value="MBB4683901.1"/>
    <property type="molecule type" value="Genomic_DNA"/>
</dbReference>
<dbReference type="GO" id="GO:0016705">
    <property type="term" value="F:oxidoreductase activity, acting on paired donors, with incorporation or reduction of molecular oxygen"/>
    <property type="evidence" value="ECO:0007669"/>
    <property type="project" value="UniProtKB-ARBA"/>
</dbReference>
<dbReference type="CDD" id="cd03469">
    <property type="entry name" value="Rieske_RO_Alpha_N"/>
    <property type="match status" value="1"/>
</dbReference>
<dbReference type="InterPro" id="IPR001663">
    <property type="entry name" value="Rng_hydr_dOase-A"/>
</dbReference>
<dbReference type="PANTHER" id="PTHR43756">
    <property type="entry name" value="CHOLINE MONOOXYGENASE, CHLOROPLASTIC"/>
    <property type="match status" value="1"/>
</dbReference>
<evidence type="ECO:0000256" key="5">
    <source>
        <dbReference type="ARBA" id="ARBA00023004"/>
    </source>
</evidence>
<name>A0A840INA9_9PSEU</name>
<dbReference type="Pfam" id="PF00848">
    <property type="entry name" value="Ring_hydroxyl_A"/>
    <property type="match status" value="1"/>
</dbReference>
<dbReference type="SUPFAM" id="SSF50022">
    <property type="entry name" value="ISP domain"/>
    <property type="match status" value="1"/>
</dbReference>
<accession>A0A840INA9</accession>
<dbReference type="Pfam" id="PF00355">
    <property type="entry name" value="Rieske"/>
    <property type="match status" value="1"/>
</dbReference>
<evidence type="ECO:0000256" key="6">
    <source>
        <dbReference type="ARBA" id="ARBA00023014"/>
    </source>
</evidence>
<dbReference type="PRINTS" id="PR00090">
    <property type="entry name" value="RNGDIOXGNASE"/>
</dbReference>
<dbReference type="GO" id="GO:0004497">
    <property type="term" value="F:monooxygenase activity"/>
    <property type="evidence" value="ECO:0007669"/>
    <property type="project" value="UniProtKB-ARBA"/>
</dbReference>
<evidence type="ECO:0000313" key="9">
    <source>
        <dbReference type="Proteomes" id="UP000581769"/>
    </source>
</evidence>
<dbReference type="Gene3D" id="2.102.10.10">
    <property type="entry name" value="Rieske [2Fe-2S] iron-sulphur domain"/>
    <property type="match status" value="1"/>
</dbReference>
<dbReference type="SUPFAM" id="SSF55961">
    <property type="entry name" value="Bet v1-like"/>
    <property type="match status" value="1"/>
</dbReference>
<dbReference type="Proteomes" id="UP000581769">
    <property type="component" value="Unassembled WGS sequence"/>
</dbReference>
<comment type="cofactor">
    <cofactor evidence="1">
        <name>Fe cation</name>
        <dbReference type="ChEBI" id="CHEBI:24875"/>
    </cofactor>
</comment>
<keyword evidence="3" id="KW-0479">Metal-binding</keyword>
<organism evidence="8 9">
    <name type="scientific">Amycolatopsis jiangsuensis</name>
    <dbReference type="NCBI Taxonomy" id="1181879"/>
    <lineage>
        <taxon>Bacteria</taxon>
        <taxon>Bacillati</taxon>
        <taxon>Actinomycetota</taxon>
        <taxon>Actinomycetes</taxon>
        <taxon>Pseudonocardiales</taxon>
        <taxon>Pseudonocardiaceae</taxon>
        <taxon>Amycolatopsis</taxon>
    </lineage>
</organism>
<dbReference type="AlphaFoldDB" id="A0A840INA9"/>
<dbReference type="PROSITE" id="PS51296">
    <property type="entry name" value="RIESKE"/>
    <property type="match status" value="1"/>
</dbReference>
<keyword evidence="9" id="KW-1185">Reference proteome</keyword>
<keyword evidence="4" id="KW-0560">Oxidoreductase</keyword>
<keyword evidence="5" id="KW-0408">Iron</keyword>
<dbReference type="InterPro" id="IPR015879">
    <property type="entry name" value="Ring_hydroxy_dOase_asu_C_dom"/>
</dbReference>
<dbReference type="CDD" id="cd08884">
    <property type="entry name" value="RHO_alpha_C_GbcA-like"/>
    <property type="match status" value="1"/>
</dbReference>